<dbReference type="Pfam" id="PF00892">
    <property type="entry name" value="EamA"/>
    <property type="match status" value="2"/>
</dbReference>
<dbReference type="PANTHER" id="PTHR22911:SF6">
    <property type="entry name" value="SOLUTE CARRIER FAMILY 35 MEMBER G1"/>
    <property type="match status" value="1"/>
</dbReference>
<name>M4Z9X9_9BRAD</name>
<reference evidence="8 9" key="1">
    <citation type="journal article" date="2013" name="Appl. Environ. Microbiol.">
        <title>Genome analysis suggests that the soil oligotrophic bacterium Agromonas oligotrophica (Bradyrhizobium oligotrophicum) is a nitrogen-fixing symbiont of Aeschynomene indica.</title>
        <authorList>
            <person name="Okubo T."/>
            <person name="Fukushima S."/>
            <person name="Itakura M."/>
            <person name="Oshima K."/>
            <person name="Longtonglang A."/>
            <person name="Teaumroong N."/>
            <person name="Mitsui H."/>
            <person name="Hattori M."/>
            <person name="Hattori R."/>
            <person name="Hattori T."/>
            <person name="Minamisawa K."/>
        </authorList>
    </citation>
    <scope>NUCLEOTIDE SEQUENCE [LARGE SCALE GENOMIC DNA]</scope>
    <source>
        <strain evidence="8 9">S58</strain>
    </source>
</reference>
<proteinExistence type="inferred from homology"/>
<dbReference type="Proteomes" id="UP000011841">
    <property type="component" value="Chromosome"/>
</dbReference>
<keyword evidence="4 6" id="KW-1133">Transmembrane helix</keyword>
<feature type="transmembrane region" description="Helical" evidence="6">
    <location>
        <begin position="274"/>
        <end position="293"/>
    </location>
</feature>
<feature type="transmembrane region" description="Helical" evidence="6">
    <location>
        <begin position="21"/>
        <end position="39"/>
    </location>
</feature>
<evidence type="ECO:0000256" key="3">
    <source>
        <dbReference type="ARBA" id="ARBA00022692"/>
    </source>
</evidence>
<dbReference type="AlphaFoldDB" id="M4Z9X9"/>
<dbReference type="STRING" id="1245469.S58_43620"/>
<keyword evidence="3 6" id="KW-0812">Transmembrane</keyword>
<dbReference type="KEGG" id="aol:S58_43620"/>
<evidence type="ECO:0000256" key="6">
    <source>
        <dbReference type="SAM" id="Phobius"/>
    </source>
</evidence>
<comment type="subcellular location">
    <subcellularLocation>
        <location evidence="1">Membrane</location>
        <topology evidence="1">Multi-pass membrane protein</topology>
    </subcellularLocation>
</comment>
<keyword evidence="5 6" id="KW-0472">Membrane</keyword>
<evidence type="ECO:0000313" key="8">
    <source>
        <dbReference type="EMBL" id="BAM90347.1"/>
    </source>
</evidence>
<dbReference type="GO" id="GO:0016020">
    <property type="term" value="C:membrane"/>
    <property type="evidence" value="ECO:0007669"/>
    <property type="project" value="UniProtKB-SubCell"/>
</dbReference>
<feature type="domain" description="EamA" evidence="7">
    <location>
        <begin position="161"/>
        <end position="291"/>
    </location>
</feature>
<feature type="domain" description="EamA" evidence="7">
    <location>
        <begin position="24"/>
        <end position="151"/>
    </location>
</feature>
<feature type="transmembrane region" description="Helical" evidence="6">
    <location>
        <begin position="220"/>
        <end position="237"/>
    </location>
</feature>
<feature type="transmembrane region" description="Helical" evidence="6">
    <location>
        <begin position="249"/>
        <end position="268"/>
    </location>
</feature>
<evidence type="ECO:0000256" key="1">
    <source>
        <dbReference type="ARBA" id="ARBA00004141"/>
    </source>
</evidence>
<dbReference type="EMBL" id="AP012603">
    <property type="protein sequence ID" value="BAM90347.1"/>
    <property type="molecule type" value="Genomic_DNA"/>
</dbReference>
<dbReference type="HOGENOM" id="CLU_032828_0_0_5"/>
<feature type="transmembrane region" description="Helical" evidence="6">
    <location>
        <begin position="51"/>
        <end position="67"/>
    </location>
</feature>
<sequence length="320" mass="34101">MTIISSRQDVPDSSASSHLPAIGYKVLSAAVLAVMFALIKKLGGEYPVGQIVFVRSFFALLPILWLVRRLGGYRLLRTERPGAHLRRSVAGLCSLFFSFTAVGMLPLATATALGYAAPLFITLFAIPLLGESIRLHRLVAVVFGFGGVLLMAHPDGRGLSSGVLFALAGAVATALALISIRKMRDTETSMAIVFYFSLSGTLVSAATLPFSAVWPSTTDLPILVAIGVLGGAAQILLTKAYHMAPASVVAPFEYATFVFAFLLGLIVWREMPVPIELAGIAVVIASNLFIAMYEQLTGVSSKLRLPGKWHHTAAVRAKTD</sequence>
<dbReference type="SUPFAM" id="SSF103481">
    <property type="entry name" value="Multidrug resistance efflux transporter EmrE"/>
    <property type="match status" value="2"/>
</dbReference>
<accession>M4Z9X9</accession>
<evidence type="ECO:0000256" key="2">
    <source>
        <dbReference type="ARBA" id="ARBA00009853"/>
    </source>
</evidence>
<feature type="transmembrane region" description="Helical" evidence="6">
    <location>
        <begin position="112"/>
        <end position="130"/>
    </location>
</feature>
<feature type="transmembrane region" description="Helical" evidence="6">
    <location>
        <begin position="192"/>
        <end position="214"/>
    </location>
</feature>
<dbReference type="PANTHER" id="PTHR22911">
    <property type="entry name" value="ACYL-MALONYL CONDENSING ENZYME-RELATED"/>
    <property type="match status" value="1"/>
</dbReference>
<feature type="transmembrane region" description="Helical" evidence="6">
    <location>
        <begin position="88"/>
        <end position="106"/>
    </location>
</feature>
<protein>
    <recommendedName>
        <fullName evidence="7">EamA domain-containing protein</fullName>
    </recommendedName>
</protein>
<feature type="transmembrane region" description="Helical" evidence="6">
    <location>
        <begin position="137"/>
        <end position="153"/>
    </location>
</feature>
<evidence type="ECO:0000256" key="4">
    <source>
        <dbReference type="ARBA" id="ARBA00022989"/>
    </source>
</evidence>
<dbReference type="PATRIC" id="fig|1245469.3.peg.4467"/>
<evidence type="ECO:0000256" key="5">
    <source>
        <dbReference type="ARBA" id="ARBA00023136"/>
    </source>
</evidence>
<comment type="similarity">
    <text evidence="2">Belongs to the drug/metabolite transporter (DMT) superfamily. 10 TMS drug/metabolite exporter (DME) (TC 2.A.7.3) family.</text>
</comment>
<gene>
    <name evidence="8" type="ORF">S58_43620</name>
</gene>
<dbReference type="InterPro" id="IPR000620">
    <property type="entry name" value="EamA_dom"/>
</dbReference>
<evidence type="ECO:0000313" key="9">
    <source>
        <dbReference type="Proteomes" id="UP000011841"/>
    </source>
</evidence>
<dbReference type="RefSeq" id="WP_015667453.1">
    <property type="nucleotide sequence ID" value="NC_020453.1"/>
</dbReference>
<keyword evidence="9" id="KW-1185">Reference proteome</keyword>
<dbReference type="InterPro" id="IPR037185">
    <property type="entry name" value="EmrE-like"/>
</dbReference>
<dbReference type="GeneID" id="301818153"/>
<organism evidence="8 9">
    <name type="scientific">Bradyrhizobium oligotrophicum S58</name>
    <dbReference type="NCBI Taxonomy" id="1245469"/>
    <lineage>
        <taxon>Bacteria</taxon>
        <taxon>Pseudomonadati</taxon>
        <taxon>Pseudomonadota</taxon>
        <taxon>Alphaproteobacteria</taxon>
        <taxon>Hyphomicrobiales</taxon>
        <taxon>Nitrobacteraceae</taxon>
        <taxon>Bradyrhizobium</taxon>
    </lineage>
</organism>
<feature type="transmembrane region" description="Helical" evidence="6">
    <location>
        <begin position="159"/>
        <end position="180"/>
    </location>
</feature>
<evidence type="ECO:0000259" key="7">
    <source>
        <dbReference type="Pfam" id="PF00892"/>
    </source>
</evidence>
<dbReference type="eggNOG" id="COG0697">
    <property type="taxonomic scope" value="Bacteria"/>
</dbReference>